<organism evidence="6 7">
    <name type="scientific">Hemibagrus guttatus</name>
    <dbReference type="NCBI Taxonomy" id="175788"/>
    <lineage>
        <taxon>Eukaryota</taxon>
        <taxon>Metazoa</taxon>
        <taxon>Chordata</taxon>
        <taxon>Craniata</taxon>
        <taxon>Vertebrata</taxon>
        <taxon>Euteleostomi</taxon>
        <taxon>Actinopterygii</taxon>
        <taxon>Neopterygii</taxon>
        <taxon>Teleostei</taxon>
        <taxon>Ostariophysi</taxon>
        <taxon>Siluriformes</taxon>
        <taxon>Bagridae</taxon>
        <taxon>Hemibagrus</taxon>
    </lineage>
</organism>
<evidence type="ECO:0000313" key="6">
    <source>
        <dbReference type="EMBL" id="KAK3549082.1"/>
    </source>
</evidence>
<evidence type="ECO:0000313" key="7">
    <source>
        <dbReference type="Proteomes" id="UP001274896"/>
    </source>
</evidence>
<feature type="domain" description="RRM" evidence="5">
    <location>
        <begin position="353"/>
        <end position="426"/>
    </location>
</feature>
<dbReference type="Gene3D" id="3.40.50.10420">
    <property type="entry name" value="NagB/RpiA/CoA transferase-like"/>
    <property type="match status" value="1"/>
</dbReference>
<dbReference type="SUPFAM" id="SSF100950">
    <property type="entry name" value="NagB/RpiA/CoA transferase-like"/>
    <property type="match status" value="1"/>
</dbReference>
<name>A0AAE0RC34_9TELE</name>
<evidence type="ECO:0000256" key="4">
    <source>
        <dbReference type="SAM" id="MobiDB-lite"/>
    </source>
</evidence>
<dbReference type="Pfam" id="PF01812">
    <property type="entry name" value="5-FTHF_cyc-lig"/>
    <property type="match status" value="1"/>
</dbReference>
<sequence length="643" mass="71219">MEPAIVIPKEATKWDIRQKVWDYIETKDLANFPRPVHHRIPNFKAASAACDQLPVLQEFRSSSAVKVNPDKPQERARFHVLHGAQGACGKMVGFDFFTKCSEVKVDPDKPLEGARLAALQAGKTLLVPTPRLRTGLFNRIVPPQRATKEDLRVCSTSQGVKEFSVPVGLDSRVHVDLVVVGSVAVSEKGYRIGKGEGFADMEYAMMVSMGAVNESTVLVTVVHDCQVVDIPEGLTESHDLTVDYILTPSRIIKTECKISKPQGIIWSKLDAEMLEKIPILKKLRASEQKAGKDVRLKVSSAENVKTKQEQKPKPEPKPCPASEPDPRQDGGLQLPGSGEEPDVGRERSQAPVNTLYLGSLPAGLRVSELKGFLRERDAVPVRLTWQGAQRRAFLCYADERASDQALDALKGLSVNGHVLHVERAKNQKSFPRPGASKNLARTNLKENLRLQHPPQPASVASQRRGHKLALSADLSLFFLNFFKATNRRGMDSTRSPKVCCCIWHQDASSRSFKSCKFRGEASMDRTCLSSTSHRYSIGLRSGEFGGQHLKLVVVVIKPFLKHFCFVARCIILLKEETAIREYSFNERVYMVCNNAQVGGTCQSNIHMDGRTQGFPAEHYPKHDAAFAGSPSSHSASWSRCVPQ</sequence>
<proteinExistence type="predicted"/>
<protein>
    <recommendedName>
        <fullName evidence="1">Methenyltetrahydrofolate synthase domain-containing protein</fullName>
    </recommendedName>
</protein>
<dbReference type="PANTHER" id="PTHR13017">
    <property type="entry name" value="5-FORMYLTETRAHYDROFOLATE CYCLO-LIGASE-RELATED"/>
    <property type="match status" value="1"/>
</dbReference>
<dbReference type="GO" id="GO:0005737">
    <property type="term" value="C:cytoplasm"/>
    <property type="evidence" value="ECO:0007669"/>
    <property type="project" value="TreeGrafter"/>
</dbReference>
<dbReference type="PROSITE" id="PS50102">
    <property type="entry name" value="RRM"/>
    <property type="match status" value="1"/>
</dbReference>
<dbReference type="Gene3D" id="3.30.70.330">
    <property type="match status" value="1"/>
</dbReference>
<dbReference type="InterPro" id="IPR037171">
    <property type="entry name" value="NagB/RpiA_transferase-like"/>
</dbReference>
<dbReference type="InterPro" id="IPR024185">
    <property type="entry name" value="FTHF_cligase-like_sf"/>
</dbReference>
<keyword evidence="7" id="KW-1185">Reference proteome</keyword>
<feature type="compositionally biased region" description="Basic and acidic residues" evidence="4">
    <location>
        <begin position="304"/>
        <end position="316"/>
    </location>
</feature>
<dbReference type="GO" id="GO:0003723">
    <property type="term" value="F:RNA binding"/>
    <property type="evidence" value="ECO:0007669"/>
    <property type="project" value="UniProtKB-UniRule"/>
</dbReference>
<evidence type="ECO:0000256" key="3">
    <source>
        <dbReference type="PROSITE-ProRule" id="PRU00176"/>
    </source>
</evidence>
<comment type="caution">
    <text evidence="6">The sequence shown here is derived from an EMBL/GenBank/DDBJ whole genome shotgun (WGS) entry which is preliminary data.</text>
</comment>
<dbReference type="SMART" id="SM00360">
    <property type="entry name" value="RRM"/>
    <property type="match status" value="1"/>
</dbReference>
<feature type="non-terminal residue" evidence="6">
    <location>
        <position position="643"/>
    </location>
</feature>
<evidence type="ECO:0000256" key="1">
    <source>
        <dbReference type="ARBA" id="ARBA00015518"/>
    </source>
</evidence>
<dbReference type="Proteomes" id="UP001274896">
    <property type="component" value="Unassembled WGS sequence"/>
</dbReference>
<reference evidence="6" key="1">
    <citation type="submission" date="2023-06" db="EMBL/GenBank/DDBJ databases">
        <title>Male Hemibagrus guttatus genome.</title>
        <authorList>
            <person name="Bian C."/>
        </authorList>
    </citation>
    <scope>NUCLEOTIDE SEQUENCE</scope>
    <source>
        <strain evidence="6">Male_cb2023</strain>
        <tissue evidence="6">Muscle</tissue>
    </source>
</reference>
<dbReference type="InterPro" id="IPR000504">
    <property type="entry name" value="RRM_dom"/>
</dbReference>
<dbReference type="EMBL" id="JAUCMX010000004">
    <property type="protein sequence ID" value="KAK3549082.1"/>
    <property type="molecule type" value="Genomic_DNA"/>
</dbReference>
<dbReference type="InterPro" id="IPR012677">
    <property type="entry name" value="Nucleotide-bd_a/b_plait_sf"/>
</dbReference>
<dbReference type="PANTHER" id="PTHR13017:SF0">
    <property type="entry name" value="METHENYLTETRAHYDROFOLATE SYNTHASE DOMAIN-CONTAINING PROTEIN"/>
    <property type="match status" value="1"/>
</dbReference>
<feature type="region of interest" description="Disordered" evidence="4">
    <location>
        <begin position="291"/>
        <end position="348"/>
    </location>
</feature>
<accession>A0AAE0RC34</accession>
<evidence type="ECO:0000259" key="5">
    <source>
        <dbReference type="PROSITE" id="PS50102"/>
    </source>
</evidence>
<dbReference type="AlphaFoldDB" id="A0AAE0RC34"/>
<dbReference type="InterPro" id="IPR002698">
    <property type="entry name" value="FTHF_cligase"/>
</dbReference>
<evidence type="ECO:0000256" key="2">
    <source>
        <dbReference type="ARBA" id="ARBA00022884"/>
    </source>
</evidence>
<gene>
    <name evidence="6" type="ORF">QTP70_031198</name>
</gene>
<dbReference type="FunFam" id="3.40.50.10420:FF:000001">
    <property type="entry name" value="Methenyltetrahydrofolate synthase domain-containing protein"/>
    <property type="match status" value="1"/>
</dbReference>
<dbReference type="InterPro" id="IPR035979">
    <property type="entry name" value="RBD_domain_sf"/>
</dbReference>
<dbReference type="SUPFAM" id="SSF54928">
    <property type="entry name" value="RNA-binding domain, RBD"/>
    <property type="match status" value="1"/>
</dbReference>
<keyword evidence="2 3" id="KW-0694">RNA-binding</keyword>